<comment type="caution">
    <text evidence="6">The sequence shown here is derived from an EMBL/GenBank/DDBJ whole genome shotgun (WGS) entry which is preliminary data.</text>
</comment>
<evidence type="ECO:0000256" key="2">
    <source>
        <dbReference type="PROSITE-ProRule" id="PRU00169"/>
    </source>
</evidence>
<feature type="domain" description="OmpR/PhoB-type" evidence="5">
    <location>
        <begin position="129"/>
        <end position="228"/>
    </location>
</feature>
<dbReference type="InterPro" id="IPR011006">
    <property type="entry name" value="CheY-like_superfamily"/>
</dbReference>
<evidence type="ECO:0000259" key="4">
    <source>
        <dbReference type="PROSITE" id="PS50110"/>
    </source>
</evidence>
<dbReference type="SMART" id="SM00448">
    <property type="entry name" value="REC"/>
    <property type="match status" value="1"/>
</dbReference>
<dbReference type="CDD" id="cd17620">
    <property type="entry name" value="REC_OmpR_KdpE-like"/>
    <property type="match status" value="1"/>
</dbReference>
<dbReference type="GO" id="GO:0000976">
    <property type="term" value="F:transcription cis-regulatory region binding"/>
    <property type="evidence" value="ECO:0007669"/>
    <property type="project" value="TreeGrafter"/>
</dbReference>
<proteinExistence type="predicted"/>
<keyword evidence="2" id="KW-0597">Phosphoprotein</keyword>
<dbReference type="Proteomes" id="UP000318509">
    <property type="component" value="Unassembled WGS sequence"/>
</dbReference>
<dbReference type="SMART" id="SM00862">
    <property type="entry name" value="Trans_reg_C"/>
    <property type="match status" value="1"/>
</dbReference>
<dbReference type="PANTHER" id="PTHR48111">
    <property type="entry name" value="REGULATOR OF RPOS"/>
    <property type="match status" value="1"/>
</dbReference>
<evidence type="ECO:0000313" key="6">
    <source>
        <dbReference type="EMBL" id="TMI89642.1"/>
    </source>
</evidence>
<dbReference type="GO" id="GO:0006355">
    <property type="term" value="P:regulation of DNA-templated transcription"/>
    <property type="evidence" value="ECO:0007669"/>
    <property type="project" value="InterPro"/>
</dbReference>
<dbReference type="Pfam" id="PF00486">
    <property type="entry name" value="Trans_reg_C"/>
    <property type="match status" value="1"/>
</dbReference>
<dbReference type="GO" id="GO:0005829">
    <property type="term" value="C:cytosol"/>
    <property type="evidence" value="ECO:0007669"/>
    <property type="project" value="TreeGrafter"/>
</dbReference>
<evidence type="ECO:0000256" key="3">
    <source>
        <dbReference type="PROSITE-ProRule" id="PRU01091"/>
    </source>
</evidence>
<dbReference type="PANTHER" id="PTHR48111:SF50">
    <property type="entry name" value="KDP OPERON TRANSCRIPTIONAL REGULATORY PROTEIN KDPE"/>
    <property type="match status" value="1"/>
</dbReference>
<dbReference type="InterPro" id="IPR001789">
    <property type="entry name" value="Sig_transdc_resp-reg_receiver"/>
</dbReference>
<dbReference type="InterPro" id="IPR039420">
    <property type="entry name" value="WalR-like"/>
</dbReference>
<evidence type="ECO:0000256" key="1">
    <source>
        <dbReference type="ARBA" id="ARBA00023125"/>
    </source>
</evidence>
<dbReference type="InterPro" id="IPR036388">
    <property type="entry name" value="WH-like_DNA-bd_sf"/>
</dbReference>
<dbReference type="PROSITE" id="PS50110">
    <property type="entry name" value="RESPONSE_REGULATORY"/>
    <property type="match status" value="1"/>
</dbReference>
<dbReference type="Gene3D" id="1.10.10.10">
    <property type="entry name" value="Winged helix-like DNA-binding domain superfamily/Winged helix DNA-binding domain"/>
    <property type="match status" value="1"/>
</dbReference>
<feature type="modified residue" description="4-aspartylphosphate" evidence="2">
    <location>
        <position position="56"/>
    </location>
</feature>
<dbReference type="InterPro" id="IPR001867">
    <property type="entry name" value="OmpR/PhoB-type_DNA-bd"/>
</dbReference>
<keyword evidence="1 3" id="KW-0238">DNA-binding</keyword>
<reference evidence="6 7" key="1">
    <citation type="journal article" date="2019" name="Nat. Microbiol.">
        <title>Mediterranean grassland soil C-N compound turnover is dependent on rainfall and depth, and is mediated by genomically divergent microorganisms.</title>
        <authorList>
            <person name="Diamond S."/>
            <person name="Andeer P.F."/>
            <person name="Li Z."/>
            <person name="Crits-Christoph A."/>
            <person name="Burstein D."/>
            <person name="Anantharaman K."/>
            <person name="Lane K.R."/>
            <person name="Thomas B.C."/>
            <person name="Pan C."/>
            <person name="Northen T.R."/>
            <person name="Banfield J.F."/>
        </authorList>
    </citation>
    <scope>NUCLEOTIDE SEQUENCE [LARGE SCALE GENOMIC DNA]</scope>
    <source>
        <strain evidence="6">NP_3</strain>
    </source>
</reference>
<accession>A0A537K2D6</accession>
<dbReference type="PROSITE" id="PS51755">
    <property type="entry name" value="OMPR_PHOB"/>
    <property type="match status" value="1"/>
</dbReference>
<feature type="DNA-binding region" description="OmpR/PhoB-type" evidence="3">
    <location>
        <begin position="129"/>
        <end position="228"/>
    </location>
</feature>
<dbReference type="Pfam" id="PF00072">
    <property type="entry name" value="Response_reg"/>
    <property type="match status" value="1"/>
</dbReference>
<gene>
    <name evidence="6" type="ORF">E6H00_09255</name>
</gene>
<feature type="domain" description="Response regulatory" evidence="4">
    <location>
        <begin position="7"/>
        <end position="120"/>
    </location>
</feature>
<protein>
    <submittedName>
        <fullName evidence="6">Response regulator transcription factor</fullName>
    </submittedName>
</protein>
<evidence type="ECO:0000313" key="7">
    <source>
        <dbReference type="Proteomes" id="UP000318509"/>
    </source>
</evidence>
<organism evidence="6 7">
    <name type="scientific">Candidatus Segetimicrobium genomatis</name>
    <dbReference type="NCBI Taxonomy" id="2569760"/>
    <lineage>
        <taxon>Bacteria</taxon>
        <taxon>Bacillati</taxon>
        <taxon>Candidatus Sysuimicrobiota</taxon>
        <taxon>Candidatus Sysuimicrobiia</taxon>
        <taxon>Candidatus Sysuimicrobiales</taxon>
        <taxon>Candidatus Segetimicrobiaceae</taxon>
        <taxon>Candidatus Segetimicrobium</taxon>
    </lineage>
</organism>
<dbReference type="SUPFAM" id="SSF52172">
    <property type="entry name" value="CheY-like"/>
    <property type="match status" value="1"/>
</dbReference>
<sequence>MTESGPRVLVVDDDLSIRRFLEIAMRARGYTVAEAADGRAALSAELSFRPDLVILDLGLPDMDGIQVLQRIRDHARVSVLVLSARNQEAEKIAALEAGADDYLTKPFGIGELHARLRVLLRRLGGNRVGECVRIGELEVDLHRRLVKVSGKVAQLTPTEYDLLKALVQADGKVLTHHQLLLQVWGSAYATENHMLHVNISNLRKKIESDPERPTYILTEPRVGYRLGPAESEPDIQILPDH</sequence>
<dbReference type="CDD" id="cd00383">
    <property type="entry name" value="trans_reg_C"/>
    <property type="match status" value="1"/>
</dbReference>
<dbReference type="GO" id="GO:0000156">
    <property type="term" value="F:phosphorelay response regulator activity"/>
    <property type="evidence" value="ECO:0007669"/>
    <property type="project" value="TreeGrafter"/>
</dbReference>
<dbReference type="EMBL" id="VBAK01000120">
    <property type="protein sequence ID" value="TMI89642.1"/>
    <property type="molecule type" value="Genomic_DNA"/>
</dbReference>
<dbReference type="Gene3D" id="6.10.250.690">
    <property type="match status" value="1"/>
</dbReference>
<dbReference type="GO" id="GO:0032993">
    <property type="term" value="C:protein-DNA complex"/>
    <property type="evidence" value="ECO:0007669"/>
    <property type="project" value="TreeGrafter"/>
</dbReference>
<evidence type="ECO:0000259" key="5">
    <source>
        <dbReference type="PROSITE" id="PS51755"/>
    </source>
</evidence>
<dbReference type="AlphaFoldDB" id="A0A537K2D6"/>
<dbReference type="Gene3D" id="3.40.50.2300">
    <property type="match status" value="1"/>
</dbReference>
<name>A0A537K2D6_9BACT</name>